<reference evidence="4" key="1">
    <citation type="submission" date="2016-11" db="EMBL/GenBank/DDBJ databases">
        <authorList>
            <person name="Varghese N."/>
            <person name="Submissions S."/>
        </authorList>
    </citation>
    <scope>NUCLEOTIDE SEQUENCE [LARGE SCALE GENOMIC DNA]</scope>
    <source>
        <strain evidence="4">DSM 18569</strain>
    </source>
</reference>
<evidence type="ECO:0000313" key="4">
    <source>
        <dbReference type="Proteomes" id="UP000183947"/>
    </source>
</evidence>
<evidence type="ECO:0000256" key="1">
    <source>
        <dbReference type="SAM" id="SignalP"/>
    </source>
</evidence>
<sequence>MRIPVTAARVAARIMGCLVLCTGIVPQVAAQPSGCVGQSPGGQPAGSGLYAEYYAGYFADNQTYFTQNTPGLVRVDAQVNFPNSGFGDLTSVAANTLADPDDFSLRQRGSLAITTPGTYTFYLTSDDASYLWIGNEALASPAVAAQATIAHGGLHSASVIRQASVYLVAGLHNILLHYGETGSANTLVLEYQGPDAPVRQVVPANVLCTAVQPLRNLPTTILYSPNNQTVTPGAGAVSPVPGVVGAGPAPYFVLANADRLPAGISINAATGQLTLAASVGNGLYQADVLVIDAEGAVRFRQVYTFAVAVPGAAGCTGNRPDNGPPTEGLYAEYYSGYFEDDPAFFTTHNPGLIRLEPQFNFASTDSWGDLTTVAAGTASNPNQYSARFRGSFTIFSGGTYTFYLSSDDASRLWLDDAARPAAPLNSAATINNGGRHRDSTVAATVTLAAGQHDVRVHFGEDGDQNRLVLEYEGPDAPTRRVMPATVFCSGSSGRPLGVARERRVRLAVAPNPNRGSFEVQVSQLRPGAVRLQLLDTRGRICYSTQLPAAPEQRLNLELPGLAAGLYLLRLSTADGAATHKIVVE</sequence>
<dbReference type="SMART" id="SM00758">
    <property type="entry name" value="PA14"/>
    <property type="match status" value="2"/>
</dbReference>
<protein>
    <submittedName>
        <fullName evidence="3">Por secretion system C-terminal sorting domain-containing protein</fullName>
    </submittedName>
</protein>
<feature type="signal peptide" evidence="1">
    <location>
        <begin position="1"/>
        <end position="29"/>
    </location>
</feature>
<dbReference type="EMBL" id="FRAS01000001">
    <property type="protein sequence ID" value="SHK06841.1"/>
    <property type="molecule type" value="Genomic_DNA"/>
</dbReference>
<dbReference type="RefSeq" id="WP_084548736.1">
    <property type="nucleotide sequence ID" value="NZ_FRAS01000001.1"/>
</dbReference>
<evidence type="ECO:0000259" key="2">
    <source>
        <dbReference type="PROSITE" id="PS51820"/>
    </source>
</evidence>
<dbReference type="Proteomes" id="UP000183947">
    <property type="component" value="Unassembled WGS sequence"/>
</dbReference>
<dbReference type="NCBIfam" id="TIGR04183">
    <property type="entry name" value="Por_Secre_tail"/>
    <property type="match status" value="1"/>
</dbReference>
<proteinExistence type="predicted"/>
<dbReference type="InterPro" id="IPR026444">
    <property type="entry name" value="Secre_tail"/>
</dbReference>
<dbReference type="OrthoDB" id="9803616at2"/>
<dbReference type="InterPro" id="IPR037524">
    <property type="entry name" value="PA14/GLEYA"/>
</dbReference>
<dbReference type="AlphaFoldDB" id="A0A1M6PFX1"/>
<keyword evidence="1" id="KW-0732">Signal</keyword>
<feature type="domain" description="PA14" evidence="2">
    <location>
        <begin position="324"/>
        <end position="486"/>
    </location>
</feature>
<dbReference type="Pfam" id="PF05345">
    <property type="entry name" value="He_PIG"/>
    <property type="match status" value="1"/>
</dbReference>
<dbReference type="Pfam" id="PF07691">
    <property type="entry name" value="PA14"/>
    <property type="match status" value="2"/>
</dbReference>
<dbReference type="Gene3D" id="3.90.182.10">
    <property type="entry name" value="Toxin - Anthrax Protective Antigen,domain 1"/>
    <property type="match status" value="2"/>
</dbReference>
<accession>A0A1M6PFX1</accession>
<feature type="domain" description="PA14" evidence="2">
    <location>
        <begin position="44"/>
        <end position="206"/>
    </location>
</feature>
<keyword evidence="4" id="KW-1185">Reference proteome</keyword>
<organism evidence="3 4">
    <name type="scientific">Hymenobacter psychrotolerans DSM 18569</name>
    <dbReference type="NCBI Taxonomy" id="1121959"/>
    <lineage>
        <taxon>Bacteria</taxon>
        <taxon>Pseudomonadati</taxon>
        <taxon>Bacteroidota</taxon>
        <taxon>Cytophagia</taxon>
        <taxon>Cytophagales</taxon>
        <taxon>Hymenobacteraceae</taxon>
        <taxon>Hymenobacter</taxon>
    </lineage>
</organism>
<dbReference type="InterPro" id="IPR011658">
    <property type="entry name" value="PA14_dom"/>
</dbReference>
<name>A0A1M6PFX1_9BACT</name>
<evidence type="ECO:0000313" key="3">
    <source>
        <dbReference type="EMBL" id="SHK06841.1"/>
    </source>
</evidence>
<dbReference type="SUPFAM" id="SSF56988">
    <property type="entry name" value="Anthrax protective antigen"/>
    <property type="match status" value="2"/>
</dbReference>
<dbReference type="Pfam" id="PF18962">
    <property type="entry name" value="Por_Secre_tail"/>
    <property type="match status" value="1"/>
</dbReference>
<gene>
    <name evidence="3" type="ORF">SAMN02746009_00227</name>
</gene>
<dbReference type="PROSITE" id="PS51820">
    <property type="entry name" value="PA14"/>
    <property type="match status" value="2"/>
</dbReference>
<dbReference type="STRING" id="1121959.SAMN02746009_00227"/>
<feature type="chain" id="PRO_5013268876" evidence="1">
    <location>
        <begin position="30"/>
        <end position="584"/>
    </location>
</feature>